<protein>
    <submittedName>
        <fullName evidence="1">Toxin</fullName>
    </submittedName>
</protein>
<dbReference type="Proteomes" id="UP000251800">
    <property type="component" value="Unassembled WGS sequence"/>
</dbReference>
<name>A0A363UNG9_9GAMM</name>
<reference evidence="1 2" key="1">
    <citation type="submission" date="2018-05" db="EMBL/GenBank/DDBJ databases">
        <title>Abyssibacter profundi OUC007T gen. nov., sp. nov, a marine bacterium isolated from seawater of the Mariana Trench.</title>
        <authorList>
            <person name="Zhou S."/>
        </authorList>
    </citation>
    <scope>NUCLEOTIDE SEQUENCE [LARGE SCALE GENOMIC DNA]</scope>
    <source>
        <strain evidence="1 2">OUC007</strain>
    </source>
</reference>
<comment type="caution">
    <text evidence="1">The sequence shown here is derived from an EMBL/GenBank/DDBJ whole genome shotgun (WGS) entry which is preliminary data.</text>
</comment>
<evidence type="ECO:0000313" key="1">
    <source>
        <dbReference type="EMBL" id="PWN56964.1"/>
    </source>
</evidence>
<accession>A0A363UNG9</accession>
<evidence type="ECO:0000313" key="2">
    <source>
        <dbReference type="Proteomes" id="UP000251800"/>
    </source>
</evidence>
<dbReference type="PIRSF" id="PIRSF039032">
    <property type="entry name" value="HigB-2"/>
    <property type="match status" value="1"/>
</dbReference>
<dbReference type="EMBL" id="QEQK01000003">
    <property type="protein sequence ID" value="PWN56964.1"/>
    <property type="molecule type" value="Genomic_DNA"/>
</dbReference>
<dbReference type="OrthoDB" id="197283at2"/>
<dbReference type="AlphaFoldDB" id="A0A363UNG9"/>
<sequence length="114" mass="13113">MKAVFVELPAFERHRASYLSDKAFTSLQDALMKSPNAGDEIQGTGGLRKLRFADPRRGKGKRGGLRIIYYWWSGGAQFWLFTVYDKDEMVDLTPDQRRSLKTLIKRELAARSRT</sequence>
<keyword evidence="2" id="KW-1185">Reference proteome</keyword>
<proteinExistence type="predicted"/>
<dbReference type="InterPro" id="IPR009387">
    <property type="entry name" value="HigB-2"/>
</dbReference>
<organism evidence="1 2">
    <name type="scientific">Abyssibacter profundi</name>
    <dbReference type="NCBI Taxonomy" id="2182787"/>
    <lineage>
        <taxon>Bacteria</taxon>
        <taxon>Pseudomonadati</taxon>
        <taxon>Pseudomonadota</taxon>
        <taxon>Gammaproteobacteria</taxon>
        <taxon>Chromatiales</taxon>
        <taxon>Oceanococcaceae</taxon>
        <taxon>Abyssibacter</taxon>
    </lineage>
</organism>
<dbReference type="RefSeq" id="WP_109719044.1">
    <property type="nucleotide sequence ID" value="NZ_QEQK01000003.1"/>
</dbReference>
<gene>
    <name evidence="1" type="ORF">DEH80_03220</name>
</gene>